<keyword evidence="1" id="KW-0472">Membrane</keyword>
<feature type="transmembrane region" description="Helical" evidence="1">
    <location>
        <begin position="480"/>
        <end position="498"/>
    </location>
</feature>
<feature type="transmembrane region" description="Helical" evidence="1">
    <location>
        <begin position="505"/>
        <end position="526"/>
    </location>
</feature>
<feature type="transmembrane region" description="Helical" evidence="1">
    <location>
        <begin position="308"/>
        <end position="330"/>
    </location>
</feature>
<keyword evidence="1" id="KW-0812">Transmembrane</keyword>
<keyword evidence="1" id="KW-1133">Transmembrane helix</keyword>
<feature type="transmembrane region" description="Helical" evidence="1">
    <location>
        <begin position="219"/>
        <end position="240"/>
    </location>
</feature>
<feature type="transmembrane region" description="Helical" evidence="1">
    <location>
        <begin position="104"/>
        <end position="122"/>
    </location>
</feature>
<dbReference type="AlphaFoldDB" id="A0A5C6AG18"/>
<feature type="transmembrane region" description="Helical" evidence="1">
    <location>
        <begin position="342"/>
        <end position="366"/>
    </location>
</feature>
<evidence type="ECO:0000256" key="1">
    <source>
        <dbReference type="SAM" id="Phobius"/>
    </source>
</evidence>
<name>A0A5C6AG18_9BACT</name>
<accession>A0A5C6AG18</accession>
<comment type="caution">
    <text evidence="2">The sequence shown here is derived from an EMBL/GenBank/DDBJ whole genome shotgun (WGS) entry which is preliminary data.</text>
</comment>
<keyword evidence="3" id="KW-1185">Reference proteome</keyword>
<protein>
    <submittedName>
        <fullName evidence="2">Uncharacterized protein</fullName>
    </submittedName>
</protein>
<feature type="transmembrane region" description="Helical" evidence="1">
    <location>
        <begin position="77"/>
        <end position="98"/>
    </location>
</feature>
<gene>
    <name evidence="2" type="ORF">Pla52n_47680</name>
</gene>
<organism evidence="2 3">
    <name type="scientific">Stieleria varia</name>
    <dbReference type="NCBI Taxonomy" id="2528005"/>
    <lineage>
        <taxon>Bacteria</taxon>
        <taxon>Pseudomonadati</taxon>
        <taxon>Planctomycetota</taxon>
        <taxon>Planctomycetia</taxon>
        <taxon>Pirellulales</taxon>
        <taxon>Pirellulaceae</taxon>
        <taxon>Stieleria</taxon>
    </lineage>
</organism>
<feature type="transmembrane region" description="Helical" evidence="1">
    <location>
        <begin position="252"/>
        <end position="270"/>
    </location>
</feature>
<feature type="transmembrane region" description="Helical" evidence="1">
    <location>
        <begin position="378"/>
        <end position="399"/>
    </location>
</feature>
<feature type="transmembrane region" description="Helical" evidence="1">
    <location>
        <begin position="532"/>
        <end position="561"/>
    </location>
</feature>
<evidence type="ECO:0000313" key="3">
    <source>
        <dbReference type="Proteomes" id="UP000320176"/>
    </source>
</evidence>
<feature type="transmembrane region" description="Helical" evidence="1">
    <location>
        <begin position="44"/>
        <end position="70"/>
    </location>
</feature>
<feature type="transmembrane region" description="Helical" evidence="1">
    <location>
        <begin position="411"/>
        <end position="430"/>
    </location>
</feature>
<proteinExistence type="predicted"/>
<feature type="transmembrane region" description="Helical" evidence="1">
    <location>
        <begin position="451"/>
        <end position="474"/>
    </location>
</feature>
<dbReference type="EMBL" id="SJPN01000006">
    <property type="protein sequence ID" value="TWT98258.1"/>
    <property type="molecule type" value="Genomic_DNA"/>
</dbReference>
<feature type="transmembrane region" description="Helical" evidence="1">
    <location>
        <begin position="147"/>
        <end position="166"/>
    </location>
</feature>
<feature type="transmembrane region" description="Helical" evidence="1">
    <location>
        <begin position="186"/>
        <end position="207"/>
    </location>
</feature>
<dbReference type="RefSeq" id="WP_146521881.1">
    <property type="nucleotide sequence ID" value="NZ_CP151726.1"/>
</dbReference>
<reference evidence="2 3" key="1">
    <citation type="submission" date="2019-02" db="EMBL/GenBank/DDBJ databases">
        <title>Deep-cultivation of Planctomycetes and their phenomic and genomic characterization uncovers novel biology.</title>
        <authorList>
            <person name="Wiegand S."/>
            <person name="Jogler M."/>
            <person name="Boedeker C."/>
            <person name="Pinto D."/>
            <person name="Vollmers J."/>
            <person name="Rivas-Marin E."/>
            <person name="Kohn T."/>
            <person name="Peeters S.H."/>
            <person name="Heuer A."/>
            <person name="Rast P."/>
            <person name="Oberbeckmann S."/>
            <person name="Bunk B."/>
            <person name="Jeske O."/>
            <person name="Meyerdierks A."/>
            <person name="Storesund J.E."/>
            <person name="Kallscheuer N."/>
            <person name="Luecker S."/>
            <person name="Lage O.M."/>
            <person name="Pohl T."/>
            <person name="Merkel B.J."/>
            <person name="Hornburger P."/>
            <person name="Mueller R.-W."/>
            <person name="Bruemmer F."/>
            <person name="Labrenz M."/>
            <person name="Spormann A.M."/>
            <person name="Op Den Camp H."/>
            <person name="Overmann J."/>
            <person name="Amann R."/>
            <person name="Jetten M.S.M."/>
            <person name="Mascher T."/>
            <person name="Medema M.H."/>
            <person name="Devos D.P."/>
            <person name="Kaster A.-K."/>
            <person name="Ovreas L."/>
            <person name="Rohde M."/>
            <person name="Galperin M.Y."/>
            <person name="Jogler C."/>
        </authorList>
    </citation>
    <scope>NUCLEOTIDE SEQUENCE [LARGE SCALE GENOMIC DNA]</scope>
    <source>
        <strain evidence="2 3">Pla52n</strain>
    </source>
</reference>
<sequence>MIRLLRRRWYRSLLLALLFAWAMTFLGAGYLEYKPFSVAGDSDWMQLVMLGLLSAGTSGFAMLIVVALLLKARVSVAVVLVLVVSSCYTTAIGARVSLGEFIEYRDWFVFGLVSGVLIWREATRGNLAGERYLQASGMLVLGPPGRWNVWMPFLVWLAFAAVAIILPQETVIDVWGDISSHYYRSMVGGEEACAFATGLVGFGIAIICLHGTLDHREHWVRSVVATVTCSVMGLLAIGAFTTSDWLMYRYEMAIIAVTGMLSTIGISIFLSRTGWQMNPEPAVGITFQNRLRFSSIEREKGVVRKHGWPTVCGLVLAAVAVRIAHSWLFQHFTVSPFSDLDGFVFAAMTGLCMTAYCVLLTSITLVVVSVGITSGQSFLATLLQGSFILTATDAIAQTLMFRIDTTWEASLLYIVILAAPALSAARFFLLPSGRRSRWIGPSPPTKRTRQWGIGDLMWITLVVGVELAAVRAIREYWEELAVVAVLMTVILFVTAIMLRIHLAGWWLLDLVKVFLLLSIPVSGAILQEVFQFSIFSAGTVPAILFTIGPLFLTIYLVAGWLEQNGWRGGRRSEEDALKRTL</sequence>
<dbReference type="Proteomes" id="UP000320176">
    <property type="component" value="Unassembled WGS sequence"/>
</dbReference>
<evidence type="ECO:0000313" key="2">
    <source>
        <dbReference type="EMBL" id="TWT98258.1"/>
    </source>
</evidence>